<evidence type="ECO:0000256" key="9">
    <source>
        <dbReference type="ARBA" id="ARBA00023237"/>
    </source>
</evidence>
<keyword evidence="4" id="KW-0410">Iron transport</keyword>
<accession>A0A413VPP3</accession>
<evidence type="ECO:0000313" key="16">
    <source>
        <dbReference type="EMBL" id="RHB35509.1"/>
    </source>
</evidence>
<evidence type="ECO:0000256" key="5">
    <source>
        <dbReference type="ARBA" id="ARBA00022692"/>
    </source>
</evidence>
<dbReference type="InterPro" id="IPR039426">
    <property type="entry name" value="TonB-dep_rcpt-like"/>
</dbReference>
<dbReference type="EMBL" id="QSGO01000006">
    <property type="protein sequence ID" value="RHB35509.1"/>
    <property type="molecule type" value="Genomic_DNA"/>
</dbReference>
<comment type="subcellular location">
    <subcellularLocation>
        <location evidence="1 10">Cell outer membrane</location>
        <topology evidence="1 10">Multi-pass membrane protein</topology>
    </subcellularLocation>
</comment>
<dbReference type="FunFam" id="2.60.40.1120:FF:000003">
    <property type="entry name" value="Outer membrane protein Omp121"/>
    <property type="match status" value="1"/>
</dbReference>
<protein>
    <submittedName>
        <fullName evidence="16">SusC/RagA family TonB-linked outer membrane protein</fullName>
    </submittedName>
</protein>
<dbReference type="FunFam" id="2.170.130.10:FF:000003">
    <property type="entry name" value="SusC/RagA family TonB-linked outer membrane protein"/>
    <property type="match status" value="1"/>
</dbReference>
<dbReference type="InterPro" id="IPR023997">
    <property type="entry name" value="TonB-dep_OMP_SusC/RagA_CS"/>
</dbReference>
<evidence type="ECO:0000256" key="8">
    <source>
        <dbReference type="ARBA" id="ARBA00023136"/>
    </source>
</evidence>
<feature type="domain" description="TonB-dependent receptor plug" evidence="15">
    <location>
        <begin position="216"/>
        <end position="323"/>
    </location>
</feature>
<dbReference type="Pfam" id="PF07715">
    <property type="entry name" value="Plug"/>
    <property type="match status" value="1"/>
</dbReference>
<evidence type="ECO:0000256" key="1">
    <source>
        <dbReference type="ARBA" id="ARBA00004571"/>
    </source>
</evidence>
<dbReference type="InterPro" id="IPR011662">
    <property type="entry name" value="Secretin/TonB_short_N"/>
</dbReference>
<evidence type="ECO:0000259" key="13">
    <source>
        <dbReference type="Pfam" id="PF00593"/>
    </source>
</evidence>
<dbReference type="NCBIfam" id="TIGR04056">
    <property type="entry name" value="OMP_RagA_SusC"/>
    <property type="match status" value="1"/>
</dbReference>
<dbReference type="InterPro" id="IPR037066">
    <property type="entry name" value="Plug_dom_sf"/>
</dbReference>
<evidence type="ECO:0000259" key="14">
    <source>
        <dbReference type="Pfam" id="PF07660"/>
    </source>
</evidence>
<dbReference type="RefSeq" id="WP_122201476.1">
    <property type="nucleotide sequence ID" value="NZ_CABJFV010000006.1"/>
</dbReference>
<dbReference type="Pfam" id="PF07660">
    <property type="entry name" value="STN"/>
    <property type="match status" value="1"/>
</dbReference>
<keyword evidence="8 10" id="KW-0472">Membrane</keyword>
<evidence type="ECO:0000256" key="3">
    <source>
        <dbReference type="ARBA" id="ARBA00022452"/>
    </source>
</evidence>
<dbReference type="GO" id="GO:0009279">
    <property type="term" value="C:cell outer membrane"/>
    <property type="evidence" value="ECO:0007669"/>
    <property type="project" value="UniProtKB-SubCell"/>
</dbReference>
<feature type="signal peptide" evidence="12">
    <location>
        <begin position="1"/>
        <end position="35"/>
    </location>
</feature>
<keyword evidence="9 10" id="KW-0998">Cell outer membrane</keyword>
<dbReference type="Gene3D" id="2.170.130.10">
    <property type="entry name" value="TonB-dependent receptor, plug domain"/>
    <property type="match status" value="1"/>
</dbReference>
<dbReference type="Proteomes" id="UP000284379">
    <property type="component" value="Unassembled WGS sequence"/>
</dbReference>
<keyword evidence="12" id="KW-0732">Signal</keyword>
<evidence type="ECO:0000256" key="7">
    <source>
        <dbReference type="ARBA" id="ARBA00023077"/>
    </source>
</evidence>
<reference evidence="16 17" key="1">
    <citation type="submission" date="2018-08" db="EMBL/GenBank/DDBJ databases">
        <title>A genome reference for cultivated species of the human gut microbiota.</title>
        <authorList>
            <person name="Zou Y."/>
            <person name="Xue W."/>
            <person name="Luo G."/>
        </authorList>
    </citation>
    <scope>NUCLEOTIDE SEQUENCE [LARGE SCALE GENOMIC DNA]</scope>
    <source>
        <strain evidence="16 17">AM40-30BH</strain>
    </source>
</reference>
<dbReference type="AlphaFoldDB" id="A0A413VPP3"/>
<evidence type="ECO:0000256" key="12">
    <source>
        <dbReference type="SAM" id="SignalP"/>
    </source>
</evidence>
<sequence length="1140" mass="127811">MKNSSKKNHYCLYSHVKQWMSVLLVLCIFPLASHAQNWEITLDLKDVTLENAVTQIASQAKVSVAYSKEFVDTKQLVSISVKNASLKEALNNLLKKTNIGYSISGDKLLLFDRKIGNTKDPIKKVKVRGQVTDQVTAEPMVGVSILVKGGKEGTITDIDGNYSIEVVPDQTLVFSFIGYKTKEVQVGSKTEISVHLAENTQMLNDVVVVGYGVQKKVNLTGAVSAVKGDELASRPITNVGSGLQGMLPGVSIVQPSGQPGNDKMSIVIRGISTLNSKTDPLILIDGIAGGDLNMLNPDDIENVSVLKDAASSAIYGARAANGVILVTTKQGSQKEKTTVSYSGYIGFQTPTALPDLVDGREYMELANEAYVAAGFGKLYQQEAFDAYDRGDSPNDYSNTDWVKEVYKKSAMQTGHNISVRGGTEKSGYYMSYGYLDQDGLIIGDPFSSKRHNARLSMNTELYDRLKLNGNISFVDFYRQENGVSGTTGVFRTVQRVSPLLPVKWKEQNENGEWVDTDHYAYTSLMNPVDIAYNSGYNKRNSRTFNGQINASLKVINDLYINGQYAANYYTRDTKRFVPTMNRWMSDGTEDPGNKLRKNSISESHINTLTQTLNVTATYQKNINRHDFKLLGGFSQEWAHTNTLSAGRKLLLLDGIEAIDVGTDEITNGGGAEEWALRSFFGRLNYNYDEKYLLEANVRRDGTSRFAKQNRWGYFPSFSAGWNFSKEKFMHFAEPVLQMAKLRASWGELGNQNVGDNYYPYLVAIESVDKAYPIGNQLNTGFAQLALGNANIKWETIRMLNIGIDLSLFNNRLTISADWFKKNNMDALVRPSLPLVLGKWQKDTSRDYLPLENLGEVESKGWELNIAWRDQIGQVKYRAFFNLSDSRNKIIDLGSSAPVLGDQIRRVGDPIDAYYGYRTDGLAQVEDFEGKDSFGNYINPKFPLIQDGVAVQPGDIKYKDISGPDGKPDGIIDDYDKEVIGNKAPRYSYSFKGELEWKGLDFSFYFQGVGKANGYLSEEARHCFINDYSVPKKSHLDRWTPENPNASYPRLYYAQTHNRRFSDYWIENAAYLRLKNIQLGYTLPQQWMRSWGISKLRVYVSADNLFTVTKYFDGFDPEVQQSSGDTYPQVKTYVFGLNLTF</sequence>
<evidence type="ECO:0000256" key="10">
    <source>
        <dbReference type="PROSITE-ProRule" id="PRU01360"/>
    </source>
</evidence>
<feature type="domain" description="TonB-dependent receptor-like beta-barrel" evidence="13">
    <location>
        <begin position="520"/>
        <end position="1104"/>
    </location>
</feature>
<keyword evidence="2 10" id="KW-0813">Transport</keyword>
<dbReference type="InterPro" id="IPR000531">
    <property type="entry name" value="Beta-barrel_TonB"/>
</dbReference>
<evidence type="ECO:0000256" key="2">
    <source>
        <dbReference type="ARBA" id="ARBA00022448"/>
    </source>
</evidence>
<dbReference type="InterPro" id="IPR023996">
    <property type="entry name" value="TonB-dep_OMP_SusC/RagA"/>
</dbReference>
<gene>
    <name evidence="16" type="ORF">DW888_10345</name>
</gene>
<keyword evidence="3 10" id="KW-1134">Transmembrane beta strand</keyword>
<name>A0A413VPP3_9BACE</name>
<keyword evidence="6" id="KW-0408">Iron</keyword>
<organism evidence="16 17">
    <name type="scientific">Bacteroides nordii</name>
    <dbReference type="NCBI Taxonomy" id="291645"/>
    <lineage>
        <taxon>Bacteria</taxon>
        <taxon>Pseudomonadati</taxon>
        <taxon>Bacteroidota</taxon>
        <taxon>Bacteroidia</taxon>
        <taxon>Bacteroidales</taxon>
        <taxon>Bacteroidaceae</taxon>
        <taxon>Bacteroides</taxon>
    </lineage>
</organism>
<dbReference type="SUPFAM" id="SSF49464">
    <property type="entry name" value="Carboxypeptidase regulatory domain-like"/>
    <property type="match status" value="1"/>
</dbReference>
<evidence type="ECO:0000256" key="11">
    <source>
        <dbReference type="RuleBase" id="RU003357"/>
    </source>
</evidence>
<evidence type="ECO:0000256" key="6">
    <source>
        <dbReference type="ARBA" id="ARBA00023004"/>
    </source>
</evidence>
<evidence type="ECO:0000313" key="17">
    <source>
        <dbReference type="Proteomes" id="UP000284379"/>
    </source>
</evidence>
<dbReference type="InterPro" id="IPR036942">
    <property type="entry name" value="Beta-barrel_TonB_sf"/>
</dbReference>
<dbReference type="Gene3D" id="3.55.50.30">
    <property type="match status" value="1"/>
</dbReference>
<keyword evidence="7 11" id="KW-0798">TonB box</keyword>
<dbReference type="PROSITE" id="PS52016">
    <property type="entry name" value="TONB_DEPENDENT_REC_3"/>
    <property type="match status" value="1"/>
</dbReference>
<dbReference type="GO" id="GO:0006826">
    <property type="term" value="P:iron ion transport"/>
    <property type="evidence" value="ECO:0007669"/>
    <property type="project" value="UniProtKB-KW"/>
</dbReference>
<comment type="caution">
    <text evidence="16">The sequence shown here is derived from an EMBL/GenBank/DDBJ whole genome shotgun (WGS) entry which is preliminary data.</text>
</comment>
<evidence type="ECO:0000256" key="4">
    <source>
        <dbReference type="ARBA" id="ARBA00022496"/>
    </source>
</evidence>
<dbReference type="Gene3D" id="2.40.170.20">
    <property type="entry name" value="TonB-dependent receptor, beta-barrel domain"/>
    <property type="match status" value="1"/>
</dbReference>
<dbReference type="InterPro" id="IPR008969">
    <property type="entry name" value="CarboxyPept-like_regulatory"/>
</dbReference>
<dbReference type="NCBIfam" id="TIGR04057">
    <property type="entry name" value="SusC_RagA_signa"/>
    <property type="match status" value="1"/>
</dbReference>
<keyword evidence="5 10" id="KW-0812">Transmembrane</keyword>
<proteinExistence type="inferred from homology"/>
<feature type="chain" id="PRO_5019509297" evidence="12">
    <location>
        <begin position="36"/>
        <end position="1140"/>
    </location>
</feature>
<keyword evidence="4" id="KW-0406">Ion transport</keyword>
<feature type="domain" description="Secretin/TonB short N-terminal" evidence="14">
    <location>
        <begin position="62"/>
        <end position="111"/>
    </location>
</feature>
<comment type="similarity">
    <text evidence="10 11">Belongs to the TonB-dependent receptor family.</text>
</comment>
<dbReference type="InterPro" id="IPR012910">
    <property type="entry name" value="Plug_dom"/>
</dbReference>
<dbReference type="SUPFAM" id="SSF56935">
    <property type="entry name" value="Porins"/>
    <property type="match status" value="1"/>
</dbReference>
<evidence type="ECO:0000259" key="15">
    <source>
        <dbReference type="Pfam" id="PF07715"/>
    </source>
</evidence>
<dbReference type="Pfam" id="PF13715">
    <property type="entry name" value="CarbopepD_reg_2"/>
    <property type="match status" value="1"/>
</dbReference>
<dbReference type="Pfam" id="PF00593">
    <property type="entry name" value="TonB_dep_Rec_b-barrel"/>
    <property type="match status" value="1"/>
</dbReference>
<dbReference type="Gene3D" id="2.60.40.1120">
    <property type="entry name" value="Carboxypeptidase-like, regulatory domain"/>
    <property type="match status" value="1"/>
</dbReference>